<dbReference type="EMBL" id="JBHUEN010000043">
    <property type="protein sequence ID" value="MFD1882718.1"/>
    <property type="molecule type" value="Genomic_DNA"/>
</dbReference>
<gene>
    <name evidence="1" type="ORF">ACFSCT_13420</name>
</gene>
<keyword evidence="2" id="KW-1185">Reference proteome</keyword>
<comment type="caution">
    <text evidence="1">The sequence shown here is derived from an EMBL/GenBank/DDBJ whole genome shotgun (WGS) entry which is preliminary data.</text>
</comment>
<protein>
    <submittedName>
        <fullName evidence="1">Uncharacterized protein</fullName>
    </submittedName>
</protein>
<reference evidence="2" key="1">
    <citation type="journal article" date="2019" name="Int. J. Syst. Evol. Microbiol.">
        <title>The Global Catalogue of Microorganisms (GCM) 10K type strain sequencing project: providing services to taxonomists for standard genome sequencing and annotation.</title>
        <authorList>
            <consortium name="The Broad Institute Genomics Platform"/>
            <consortium name="The Broad Institute Genome Sequencing Center for Infectious Disease"/>
            <person name="Wu L."/>
            <person name="Ma J."/>
        </authorList>
    </citation>
    <scope>NUCLEOTIDE SEQUENCE [LARGE SCALE GENOMIC DNA]</scope>
    <source>
        <strain evidence="2">CCUG 56029</strain>
    </source>
</reference>
<evidence type="ECO:0000313" key="2">
    <source>
        <dbReference type="Proteomes" id="UP001597213"/>
    </source>
</evidence>
<sequence>MAKSILAAPLATIFEHLKGEIFISHEAVFDMKAAGGETLNVKQLAKDHGATVEDAVRNGEAGLVIKKG</sequence>
<evidence type="ECO:0000313" key="1">
    <source>
        <dbReference type="EMBL" id="MFD1882718.1"/>
    </source>
</evidence>
<proteinExistence type="predicted"/>
<name>A0ABW4R903_9RHOB</name>
<accession>A0ABW4R903</accession>
<organism evidence="1 2">
    <name type="scientific">Paracoccus pacificus</name>
    <dbReference type="NCBI Taxonomy" id="1463598"/>
    <lineage>
        <taxon>Bacteria</taxon>
        <taxon>Pseudomonadati</taxon>
        <taxon>Pseudomonadota</taxon>
        <taxon>Alphaproteobacteria</taxon>
        <taxon>Rhodobacterales</taxon>
        <taxon>Paracoccaceae</taxon>
        <taxon>Paracoccus</taxon>
    </lineage>
</organism>
<dbReference type="Proteomes" id="UP001597213">
    <property type="component" value="Unassembled WGS sequence"/>
</dbReference>
<dbReference type="RefSeq" id="WP_379143495.1">
    <property type="nucleotide sequence ID" value="NZ_JBHUEN010000043.1"/>
</dbReference>